<accession>A0A820R3J2</accession>
<feature type="non-terminal residue" evidence="1">
    <location>
        <position position="1"/>
    </location>
</feature>
<dbReference type="GO" id="GO:0047631">
    <property type="term" value="F:ADP-ribose diphosphatase activity"/>
    <property type="evidence" value="ECO:0007669"/>
    <property type="project" value="InterPro"/>
</dbReference>
<dbReference type="Proteomes" id="UP000663844">
    <property type="component" value="Unassembled WGS sequence"/>
</dbReference>
<dbReference type="EMBL" id="CAJOAZ010030020">
    <property type="protein sequence ID" value="CAF4429729.1"/>
    <property type="molecule type" value="Genomic_DNA"/>
</dbReference>
<evidence type="ECO:0000313" key="2">
    <source>
        <dbReference type="Proteomes" id="UP000663844"/>
    </source>
</evidence>
<organism evidence="1 2">
    <name type="scientific">Adineta steineri</name>
    <dbReference type="NCBI Taxonomy" id="433720"/>
    <lineage>
        <taxon>Eukaryota</taxon>
        <taxon>Metazoa</taxon>
        <taxon>Spiralia</taxon>
        <taxon>Gnathifera</taxon>
        <taxon>Rotifera</taxon>
        <taxon>Eurotatoria</taxon>
        <taxon>Bdelloidea</taxon>
        <taxon>Adinetida</taxon>
        <taxon>Adinetidae</taxon>
        <taxon>Adineta</taxon>
    </lineage>
</organism>
<feature type="non-terminal residue" evidence="1">
    <location>
        <position position="96"/>
    </location>
</feature>
<protein>
    <submittedName>
        <fullName evidence="1">Uncharacterized protein</fullName>
    </submittedName>
</protein>
<gene>
    <name evidence="1" type="ORF">OXD698_LOCUS53153</name>
</gene>
<dbReference type="PANTHER" id="PTHR13030">
    <property type="entry name" value="NUDIX HYDROLASE"/>
    <property type="match status" value="1"/>
</dbReference>
<sequence>MVFKDKLTNDWKLPGGKILGVESPYGAVCRSFNKLAFQDDDSEHSLSLQEKDMIEHFESFARSTDGTNGPTNFEAHMVYRGYIDDLRNTDNAWVEA</sequence>
<dbReference type="PANTHER" id="PTHR13030:SF13">
    <property type="entry name" value="NUDIX HYDROLASE DOMAIN-CONTAINING PROTEIN"/>
    <property type="match status" value="1"/>
</dbReference>
<dbReference type="InterPro" id="IPR039989">
    <property type="entry name" value="NUDT9"/>
</dbReference>
<reference evidence="1" key="1">
    <citation type="submission" date="2021-02" db="EMBL/GenBank/DDBJ databases">
        <authorList>
            <person name="Nowell W R."/>
        </authorList>
    </citation>
    <scope>NUCLEOTIDE SEQUENCE</scope>
</reference>
<dbReference type="Gene3D" id="3.90.79.10">
    <property type="entry name" value="Nucleoside Triphosphate Pyrophosphohydrolase"/>
    <property type="match status" value="1"/>
</dbReference>
<comment type="caution">
    <text evidence="1">The sequence shown here is derived from an EMBL/GenBank/DDBJ whole genome shotgun (WGS) entry which is preliminary data.</text>
</comment>
<evidence type="ECO:0000313" key="1">
    <source>
        <dbReference type="EMBL" id="CAF4429729.1"/>
    </source>
</evidence>
<dbReference type="AlphaFoldDB" id="A0A820R3J2"/>
<name>A0A820R3J2_9BILA</name>
<proteinExistence type="predicted"/>